<name>A0AC35FFH8_9BILA</name>
<reference evidence="2" key="1">
    <citation type="submission" date="2022-11" db="UniProtKB">
        <authorList>
            <consortium name="WormBaseParasite"/>
        </authorList>
    </citation>
    <scope>IDENTIFICATION</scope>
</reference>
<dbReference type="Proteomes" id="UP000887580">
    <property type="component" value="Unplaced"/>
</dbReference>
<accession>A0AC35FFH8</accession>
<sequence>MNDRNDSYGLSKFCSKIYKCQANMINILHQKLKEDEFRLLVQPEFVRSLEISNTFIKRSNGSYFDGEDFVEAVPNAILIELFGISTSVNTFPNLSKLPGKNQLIRFCYRPGKEDLYNFHSKFDVEKFKVFVTKNAAPKATFIIQLGATQRELHDTDTRKINCLLRSWVPKEHTPIILLANRRDA</sequence>
<evidence type="ECO:0000313" key="1">
    <source>
        <dbReference type="Proteomes" id="UP000887580"/>
    </source>
</evidence>
<proteinExistence type="predicted"/>
<evidence type="ECO:0000313" key="2">
    <source>
        <dbReference type="WBParaSite" id="PS1159_v2.g16945.t2"/>
    </source>
</evidence>
<organism evidence="1 2">
    <name type="scientific">Panagrolaimus sp. PS1159</name>
    <dbReference type="NCBI Taxonomy" id="55785"/>
    <lineage>
        <taxon>Eukaryota</taxon>
        <taxon>Metazoa</taxon>
        <taxon>Ecdysozoa</taxon>
        <taxon>Nematoda</taxon>
        <taxon>Chromadorea</taxon>
        <taxon>Rhabditida</taxon>
        <taxon>Tylenchina</taxon>
        <taxon>Panagrolaimomorpha</taxon>
        <taxon>Panagrolaimoidea</taxon>
        <taxon>Panagrolaimidae</taxon>
        <taxon>Panagrolaimus</taxon>
    </lineage>
</organism>
<protein>
    <submittedName>
        <fullName evidence="2">Uncharacterized protein</fullName>
    </submittedName>
</protein>
<dbReference type="WBParaSite" id="PS1159_v2.g16945.t2">
    <property type="protein sequence ID" value="PS1159_v2.g16945.t2"/>
    <property type="gene ID" value="PS1159_v2.g16945"/>
</dbReference>